<dbReference type="SUPFAM" id="SSF55347">
    <property type="entry name" value="Glyceraldehyde-3-phosphate dehydrogenase-like, C-terminal domain"/>
    <property type="match status" value="1"/>
</dbReference>
<reference evidence="14 15" key="1">
    <citation type="submission" date="2023-07" db="EMBL/GenBank/DDBJ databases">
        <title>Closed genome sequence of Methanosarcinaceae archaeon Am2.</title>
        <authorList>
            <person name="Poehlein A."/>
            <person name="Protasov E."/>
            <person name="Platt K."/>
            <person name="Reeh H."/>
            <person name="Daniel R."/>
            <person name="Brune A."/>
        </authorList>
    </citation>
    <scope>NUCLEOTIDE SEQUENCE [LARGE SCALE GENOMIC DNA]</scope>
    <source>
        <strain evidence="14 15">Am2</strain>
    </source>
</reference>
<dbReference type="SUPFAM" id="SSF51735">
    <property type="entry name" value="NAD(P)-binding Rossmann-fold domains"/>
    <property type="match status" value="1"/>
</dbReference>
<keyword evidence="9" id="KW-0486">Methionine biosynthesis</keyword>
<keyword evidence="8" id="KW-0560">Oxidoreductase</keyword>
<feature type="domain" description="Homoserine dehydrogenase catalytic" evidence="12">
    <location>
        <begin position="156"/>
        <end position="330"/>
    </location>
</feature>
<dbReference type="Gene3D" id="3.40.50.720">
    <property type="entry name" value="NAD(P)-binding Rossmann-like Domain"/>
    <property type="match status" value="1"/>
</dbReference>
<dbReference type="GO" id="GO:0009088">
    <property type="term" value="P:threonine biosynthetic process"/>
    <property type="evidence" value="ECO:0007669"/>
    <property type="project" value="UniProtKB-KW"/>
</dbReference>
<dbReference type="NCBIfam" id="NF004912">
    <property type="entry name" value="PRK06270.1"/>
    <property type="match status" value="1"/>
</dbReference>
<dbReference type="GO" id="GO:0009086">
    <property type="term" value="P:methionine biosynthetic process"/>
    <property type="evidence" value="ECO:0007669"/>
    <property type="project" value="UniProtKB-KW"/>
</dbReference>
<evidence type="ECO:0000256" key="8">
    <source>
        <dbReference type="ARBA" id="ARBA00023002"/>
    </source>
</evidence>
<feature type="binding site" evidence="11">
    <location>
        <position position="209"/>
    </location>
    <ligand>
        <name>L-homoserine</name>
        <dbReference type="ChEBI" id="CHEBI:57476"/>
    </ligand>
</feature>
<evidence type="ECO:0000256" key="3">
    <source>
        <dbReference type="ARBA" id="ARBA00006753"/>
    </source>
</evidence>
<dbReference type="Pfam" id="PF00742">
    <property type="entry name" value="Homoserine_dh"/>
    <property type="match status" value="1"/>
</dbReference>
<dbReference type="InterPro" id="IPR019811">
    <property type="entry name" value="HDH_CS"/>
</dbReference>
<feature type="binding site" evidence="11">
    <location>
        <position position="124"/>
    </location>
    <ligand>
        <name>NADPH</name>
        <dbReference type="ChEBI" id="CHEBI:57783"/>
    </ligand>
</feature>
<evidence type="ECO:0000256" key="9">
    <source>
        <dbReference type="ARBA" id="ARBA00023167"/>
    </source>
</evidence>
<keyword evidence="7" id="KW-0791">Threonine biosynthesis</keyword>
<dbReference type="GO" id="GO:0004412">
    <property type="term" value="F:homoserine dehydrogenase activity"/>
    <property type="evidence" value="ECO:0007669"/>
    <property type="project" value="UniProtKB-EC"/>
</dbReference>
<evidence type="ECO:0000256" key="1">
    <source>
        <dbReference type="ARBA" id="ARBA00005056"/>
    </source>
</evidence>
<evidence type="ECO:0000259" key="12">
    <source>
        <dbReference type="Pfam" id="PF00742"/>
    </source>
</evidence>
<keyword evidence="11" id="KW-0521">NADP</keyword>
<feature type="binding site" evidence="11">
    <location>
        <begin position="10"/>
        <end position="15"/>
    </location>
    <ligand>
        <name>NADP(+)</name>
        <dbReference type="ChEBI" id="CHEBI:58349"/>
    </ligand>
</feature>
<dbReference type="PIRSF" id="PIRSF036497">
    <property type="entry name" value="HDH_short"/>
    <property type="match status" value="1"/>
</dbReference>
<dbReference type="AlphaFoldDB" id="A0AA96V560"/>
<dbReference type="InterPro" id="IPR001342">
    <property type="entry name" value="HDH_cat"/>
</dbReference>
<evidence type="ECO:0000256" key="6">
    <source>
        <dbReference type="ARBA" id="ARBA00022605"/>
    </source>
</evidence>
<evidence type="ECO:0000256" key="11">
    <source>
        <dbReference type="PIRSR" id="PIRSR036497-2"/>
    </source>
</evidence>
<evidence type="ECO:0000256" key="7">
    <source>
        <dbReference type="ARBA" id="ARBA00022697"/>
    </source>
</evidence>
<protein>
    <recommendedName>
        <fullName evidence="5">Homoserine dehydrogenase</fullName>
        <ecNumber evidence="4">1.1.1.3</ecNumber>
    </recommendedName>
</protein>
<dbReference type="Pfam" id="PF03447">
    <property type="entry name" value="NAD_binding_3"/>
    <property type="match status" value="1"/>
</dbReference>
<dbReference type="NCBIfam" id="NF004976">
    <property type="entry name" value="PRK06349.1"/>
    <property type="match status" value="1"/>
</dbReference>
<dbReference type="GeneID" id="89227987"/>
<accession>A0AA96V560</accession>
<dbReference type="FunFam" id="3.40.50.720:FF:000554">
    <property type="entry name" value="Homoserine dehydrogenase"/>
    <property type="match status" value="1"/>
</dbReference>
<dbReference type="PROSITE" id="PS01042">
    <property type="entry name" value="HOMOSER_DHGENASE"/>
    <property type="match status" value="1"/>
</dbReference>
<evidence type="ECO:0000256" key="5">
    <source>
        <dbReference type="ARBA" id="ARBA00013376"/>
    </source>
</evidence>
<keyword evidence="6" id="KW-0028">Amino-acid biosynthesis</keyword>
<dbReference type="GO" id="GO:0050661">
    <property type="term" value="F:NADP binding"/>
    <property type="evidence" value="ECO:0007669"/>
    <property type="project" value="InterPro"/>
</dbReference>
<evidence type="ECO:0000313" key="14">
    <source>
        <dbReference type="EMBL" id="WNY26802.1"/>
    </source>
</evidence>
<dbReference type="EMBL" id="CP131061">
    <property type="protein sequence ID" value="WNY26802.1"/>
    <property type="molecule type" value="Genomic_DNA"/>
</dbReference>
<sequence length="343" mass="36402">MKVVKASIIGFGSIGQGVAKSLLMKKDYLKMEGIEIAVVAVTDSKGAVVDENGVDLDACLKRKAETGTVAGKSHLGMTGLDVIQKIPHDLVIEVTPTDIVTGGAGLLNMKAALQSKKHVVTSNKGPLTIQFKELQDLAKRNNVEFKYEATVGGAMPIINLMTDIMAGNDIKSVKGIFNGTCNYILTRMYEEKSGYSEILTEAVDLGIAETDPSYDVEGIDTACKVVILANSVFGMNKTIQDVERTGITHVTYEALEMSARSGKTIKLIGEVRKDGRLSVAPRLVPIGHPLSVSGTLNVAAIQTDLAGEITVTGKGAGSLETASSILSDILSIYRNDCVSKNVN</sequence>
<evidence type="ECO:0000313" key="15">
    <source>
        <dbReference type="Proteomes" id="UP001304970"/>
    </source>
</evidence>
<comment type="pathway">
    <text evidence="1">Amino-acid biosynthesis; L-threonine biosynthesis; L-threonine from L-aspartate: step 3/5.</text>
</comment>
<gene>
    <name evidence="14" type="ORF">MsAm2_05790</name>
</gene>
<evidence type="ECO:0000259" key="13">
    <source>
        <dbReference type="Pfam" id="PF03447"/>
    </source>
</evidence>
<keyword evidence="15" id="KW-1185">Reference proteome</keyword>
<evidence type="ECO:0000256" key="4">
    <source>
        <dbReference type="ARBA" id="ARBA00013213"/>
    </source>
</evidence>
<name>A0AA96V560_9EURY</name>
<comment type="similarity">
    <text evidence="3">Belongs to the homoserine dehydrogenase family.</text>
</comment>
<dbReference type="InterPro" id="IPR036291">
    <property type="entry name" value="NAD(P)-bd_dom_sf"/>
</dbReference>
<proteinExistence type="inferred from homology"/>
<dbReference type="RefSeq" id="WP_338098312.1">
    <property type="nucleotide sequence ID" value="NZ_CP131061.1"/>
</dbReference>
<feature type="active site" description="Proton donor" evidence="10">
    <location>
        <position position="224"/>
    </location>
</feature>
<evidence type="ECO:0000256" key="2">
    <source>
        <dbReference type="ARBA" id="ARBA00005062"/>
    </source>
</evidence>
<dbReference type="InterPro" id="IPR005106">
    <property type="entry name" value="Asp/hSer_DH_NAD-bd"/>
</dbReference>
<dbReference type="PANTHER" id="PTHR43331">
    <property type="entry name" value="HOMOSERINE DEHYDROGENASE"/>
    <property type="match status" value="1"/>
</dbReference>
<dbReference type="PANTHER" id="PTHR43331:SF1">
    <property type="entry name" value="HOMOSERINE DEHYDROGENASE"/>
    <property type="match status" value="1"/>
</dbReference>
<evidence type="ECO:0000256" key="10">
    <source>
        <dbReference type="PIRSR" id="PIRSR036497-1"/>
    </source>
</evidence>
<organism evidence="14 15">
    <name type="scientific">Methanolapillus ohkumae</name>
    <dbReference type="NCBI Taxonomy" id="3028298"/>
    <lineage>
        <taxon>Archaea</taxon>
        <taxon>Methanobacteriati</taxon>
        <taxon>Methanobacteriota</taxon>
        <taxon>Stenosarchaea group</taxon>
        <taxon>Methanomicrobia</taxon>
        <taxon>Methanosarcinales</taxon>
        <taxon>Methanosarcinaceae</taxon>
        <taxon>Methanolapillus</taxon>
    </lineage>
</organism>
<dbReference type="Proteomes" id="UP001304970">
    <property type="component" value="Chromosome"/>
</dbReference>
<dbReference type="EC" id="1.1.1.3" evidence="4"/>
<comment type="pathway">
    <text evidence="2">Amino-acid biosynthesis; L-methionine biosynthesis via de novo pathway; L-homoserine from L-aspartate: step 3/3.</text>
</comment>
<feature type="domain" description="Aspartate/homoserine dehydrogenase NAD-binding" evidence="13">
    <location>
        <begin position="10"/>
        <end position="148"/>
    </location>
</feature>
<dbReference type="InterPro" id="IPR022697">
    <property type="entry name" value="HDH_short"/>
</dbReference>
<dbReference type="FunFam" id="3.30.360.10:FF:000005">
    <property type="entry name" value="Homoserine dehydrogenase"/>
    <property type="match status" value="1"/>
</dbReference>
<dbReference type="Gene3D" id="3.30.360.10">
    <property type="entry name" value="Dihydrodipicolinate Reductase, domain 2"/>
    <property type="match status" value="1"/>
</dbReference>